<proteinExistence type="predicted"/>
<feature type="compositionally biased region" description="Polar residues" evidence="1">
    <location>
        <begin position="493"/>
        <end position="503"/>
    </location>
</feature>
<keyword evidence="4" id="KW-1185">Reference proteome</keyword>
<dbReference type="EMBL" id="CAACVG010007874">
    <property type="protein sequence ID" value="VEN47444.1"/>
    <property type="molecule type" value="Genomic_DNA"/>
</dbReference>
<gene>
    <name evidence="3" type="ORF">CALMAC_LOCUS9214</name>
</gene>
<evidence type="ECO:0000259" key="2">
    <source>
        <dbReference type="PROSITE" id="PS50888"/>
    </source>
</evidence>
<sequence>MPRSSKCREWEKERRNRVNEAFVSLAKVLPNYDPSVNLPKIDILLKAKTAIVELQAQVASIVSPEEKETAKTNEFKRFQNRIRVLLNRNELLVNLLKDAKVSVPKHLEPIKVKNKYPWVGKIKPEQAEVFQKKEMEKENISQSSQMSRRIRNSRKSCKTKAQTCRKNSIINKTVGPKCVVVLPQSKYLSRAMRQGTTTLSNVLSKTYVKPVGATSNSKPICISGNALSSLGPGTLIFPNGTALPVVTQSPFCLSPTVTLLTNPIPTVQLTAPKPVQNAPQFVLKQTATKKYTRPIKPNICLTTTTQVNKVPIPALSTNYTNTVLLKCAQKKATSKSLTPERNEKCLKRKAGVTSSTVSKKAKSNTNENETVASVSTAISTSSNVISDLEKPDTTNVSKTDICNVDGKKSDEKIISDDVGEIAEKLSDKQDNAEASEPKTNELIDNVETNYIEMVEHQPVIDRKEKSCDLPTTSDTKTLDTVTSNESSEKKDTPNTIGSAKPVTTCTKDTPPCVISHETKTNHSHSELSNDIFGSLTVGPSCQNPESTSPTAAFLMSFPLVSSVKATDEENVDGHDTENLLQTNNTDTNKIALPDSLLNLDSFSFLSCSNFLNKCSTALGNENMGSNMAYTSVKSPILQADFSESVSRGQQEINKKSDSSGSKSVYPQIHIPKETSTIEKLTAHNEAKNENFDFPNQSVATREDKEISYNPFDPKVKDKHRNKLVTYQEPLQNSSHIDMKCVEQTDNKNKEHLNIDSLSKASSNKTDLTSNLQKQNIVGSKDLDSYYHDLSSLNVNNEGDNNLTADKNIRSVKCNVNTAGKNAINFDLPFVAQNSFDQNNKDCYNHTDPRIKSGSSEIPQSTAMNVLSNIGVYSHNNNSWNSPKVDNKLSVDKNSVTYQSATKPTYSLNHSTGSDSKNTVSQGHIHSNSNKPDSKQNNTQNHLQTSSKALYDFDLSESMSYNDRNKPNTVFCADKNTGSVSHQSVPNSTKYSINASEPSGSKNAVASSRQGLQNAKKATYGFDISDPTTYMYPNSTYNSKPSAGYRPADFGMHPTNIPLGFGSNHFDKITSSLCGVKGITATETFALNTCGDTKKFPESVDNVHCANIFEDRNVASKVSGMRSNALQYPLKSNEFGPNQLYTNYQHATSDNSSRMANVIYPERLSNTVNNRLPNSNIHQVYDRKQNSQVYGKDDKEIGTLNQGMKHKNGDFSNSREKLGETKNNADDRTKKSDSALQQHESCYKEKAKSVRNMNKVGTDLFSAQGTMGVVHQSNKDGNQISQLYMANLPSASCSYQTEDTKTCSYSNYSRYNYVPDVSSNQHHYKPVTSTSFGQEGGANFDATKYCGNPVKKSNPFNPPVNWMTTADTKTDSFLPQLSTASYTFASTDQAKQYTWSTTKFSNIFEPSQTFVPHSMPSLPFLTESKPKEKRSLQQENQSNFLSVSQLVDHGKNESTSAPARVSARRNSGNRSKGANPSKNKRTTKTDTVEAKGAIIPTEYCYEQKQTNRNRNSMSYSAEALIGNQGNEFSNKKLAPTESKSLVTTNFLADSMVTYFPSVDDNYMPHNNFSANNFSHNSFQSTSYSANNFLYSAPPNAFEAPPDFLSDNIAEMKHKKSTNKEEKTSNCAAKKSRKKQTNDGNGFEASFPPTNETSILSEDFPHGTFLAPTTPYPCKTNLYQKQTNEFNTNCLLPLPGLARSVGQAVEATPSLNTAGTSLTNFNLSTIFPEINKVSFNSENKYNFGS</sequence>
<feature type="region of interest" description="Disordered" evidence="1">
    <location>
        <begin position="1611"/>
        <end position="1658"/>
    </location>
</feature>
<feature type="compositionally biased region" description="Basic and acidic residues" evidence="1">
    <location>
        <begin position="1206"/>
        <end position="1232"/>
    </location>
</feature>
<feature type="domain" description="BHLH" evidence="2">
    <location>
        <begin position="2"/>
        <end position="54"/>
    </location>
</feature>
<feature type="region of interest" description="Disordered" evidence="1">
    <location>
        <begin position="1414"/>
        <end position="1435"/>
    </location>
</feature>
<organism evidence="3 4">
    <name type="scientific">Callosobruchus maculatus</name>
    <name type="common">Southern cowpea weevil</name>
    <name type="synonym">Pulse bruchid</name>
    <dbReference type="NCBI Taxonomy" id="64391"/>
    <lineage>
        <taxon>Eukaryota</taxon>
        <taxon>Metazoa</taxon>
        <taxon>Ecdysozoa</taxon>
        <taxon>Arthropoda</taxon>
        <taxon>Hexapoda</taxon>
        <taxon>Insecta</taxon>
        <taxon>Pterygota</taxon>
        <taxon>Neoptera</taxon>
        <taxon>Endopterygota</taxon>
        <taxon>Coleoptera</taxon>
        <taxon>Polyphaga</taxon>
        <taxon>Cucujiformia</taxon>
        <taxon>Chrysomeloidea</taxon>
        <taxon>Chrysomelidae</taxon>
        <taxon>Bruchinae</taxon>
        <taxon>Bruchini</taxon>
        <taxon>Callosobruchus</taxon>
    </lineage>
</organism>
<feature type="region of interest" description="Disordered" evidence="1">
    <location>
        <begin position="1198"/>
        <end position="1247"/>
    </location>
</feature>
<protein>
    <recommendedName>
        <fullName evidence="2">BHLH domain-containing protein</fullName>
    </recommendedName>
</protein>
<feature type="compositionally biased region" description="Polar residues" evidence="1">
    <location>
        <begin position="1463"/>
        <end position="1476"/>
    </location>
</feature>
<dbReference type="CDD" id="cd00083">
    <property type="entry name" value="bHLH_SF"/>
    <property type="match status" value="1"/>
</dbReference>
<dbReference type="Proteomes" id="UP000410492">
    <property type="component" value="Unassembled WGS sequence"/>
</dbReference>
<evidence type="ECO:0000313" key="3">
    <source>
        <dbReference type="EMBL" id="VEN47444.1"/>
    </source>
</evidence>
<accession>A0A653CJF6</accession>
<feature type="compositionally biased region" description="Polar residues" evidence="1">
    <location>
        <begin position="975"/>
        <end position="1009"/>
    </location>
</feature>
<feature type="region of interest" description="Disordered" evidence="1">
    <location>
        <begin position="1447"/>
        <end position="1487"/>
    </location>
</feature>
<dbReference type="InterPro" id="IPR036638">
    <property type="entry name" value="HLH_DNA-bd_sf"/>
</dbReference>
<feature type="region of interest" description="Disordered" evidence="1">
    <location>
        <begin position="971"/>
        <end position="1009"/>
    </location>
</feature>
<evidence type="ECO:0000256" key="1">
    <source>
        <dbReference type="SAM" id="MobiDB-lite"/>
    </source>
</evidence>
<feature type="compositionally biased region" description="Basic residues" evidence="1">
    <location>
        <begin position="148"/>
        <end position="158"/>
    </location>
</feature>
<feature type="region of interest" description="Disordered" evidence="1">
    <location>
        <begin position="134"/>
        <end position="158"/>
    </location>
</feature>
<dbReference type="Gene3D" id="4.10.280.10">
    <property type="entry name" value="Helix-loop-helix DNA-binding domain"/>
    <property type="match status" value="1"/>
</dbReference>
<feature type="region of interest" description="Disordered" evidence="1">
    <location>
        <begin position="900"/>
        <end position="940"/>
    </location>
</feature>
<name>A0A653CJF6_CALMS</name>
<dbReference type="GO" id="GO:0046983">
    <property type="term" value="F:protein dimerization activity"/>
    <property type="evidence" value="ECO:0007669"/>
    <property type="project" value="InterPro"/>
</dbReference>
<feature type="region of interest" description="Disordered" evidence="1">
    <location>
        <begin position="643"/>
        <end position="665"/>
    </location>
</feature>
<feature type="compositionally biased region" description="Low complexity" evidence="1">
    <location>
        <begin position="468"/>
        <end position="483"/>
    </location>
</feature>
<dbReference type="SUPFAM" id="SSF47459">
    <property type="entry name" value="HLH, helix-loop-helix DNA-binding domain"/>
    <property type="match status" value="1"/>
</dbReference>
<dbReference type="InterPro" id="IPR011598">
    <property type="entry name" value="bHLH_dom"/>
</dbReference>
<dbReference type="SMART" id="SM00353">
    <property type="entry name" value="HLH"/>
    <property type="match status" value="1"/>
</dbReference>
<evidence type="ECO:0000313" key="4">
    <source>
        <dbReference type="Proteomes" id="UP000410492"/>
    </source>
</evidence>
<dbReference type="Pfam" id="PF00010">
    <property type="entry name" value="HLH"/>
    <property type="match status" value="1"/>
</dbReference>
<dbReference type="OrthoDB" id="60033at2759"/>
<feature type="region of interest" description="Disordered" evidence="1">
    <location>
        <begin position="463"/>
        <end position="503"/>
    </location>
</feature>
<dbReference type="PROSITE" id="PS50888">
    <property type="entry name" value="BHLH"/>
    <property type="match status" value="1"/>
</dbReference>
<reference evidence="3 4" key="1">
    <citation type="submission" date="2019-01" db="EMBL/GenBank/DDBJ databases">
        <authorList>
            <person name="Sayadi A."/>
        </authorList>
    </citation>
    <scope>NUCLEOTIDE SEQUENCE [LARGE SCALE GENOMIC DNA]</scope>
</reference>